<dbReference type="Proteomes" id="UP000678499">
    <property type="component" value="Unassembled WGS sequence"/>
</dbReference>
<organism evidence="2">
    <name type="scientific">Notodromas monacha</name>
    <dbReference type="NCBI Taxonomy" id="399045"/>
    <lineage>
        <taxon>Eukaryota</taxon>
        <taxon>Metazoa</taxon>
        <taxon>Ecdysozoa</taxon>
        <taxon>Arthropoda</taxon>
        <taxon>Crustacea</taxon>
        <taxon>Oligostraca</taxon>
        <taxon>Ostracoda</taxon>
        <taxon>Podocopa</taxon>
        <taxon>Podocopida</taxon>
        <taxon>Cypridocopina</taxon>
        <taxon>Cypridoidea</taxon>
        <taxon>Cyprididae</taxon>
        <taxon>Notodromas</taxon>
    </lineage>
</organism>
<accession>A0A7R9GCU0</accession>
<dbReference type="EMBL" id="OA882577">
    <property type="protein sequence ID" value="CAD7276050.1"/>
    <property type="molecule type" value="Genomic_DNA"/>
</dbReference>
<sequence>MALTIRAGAKSSAKRKRHVRSKIFVGGTGFPSPGDSAGLAANSADSHDEKTASASQQQQQKPIHISSRDLRIE</sequence>
<proteinExistence type="predicted"/>
<name>A0A7R9GCU0_9CRUS</name>
<feature type="region of interest" description="Disordered" evidence="1">
    <location>
        <begin position="1"/>
        <end position="73"/>
    </location>
</feature>
<reference evidence="2" key="1">
    <citation type="submission" date="2020-11" db="EMBL/GenBank/DDBJ databases">
        <authorList>
            <person name="Tran Van P."/>
        </authorList>
    </citation>
    <scope>NUCLEOTIDE SEQUENCE</scope>
</reference>
<protein>
    <submittedName>
        <fullName evidence="2">Uncharacterized protein</fullName>
    </submittedName>
</protein>
<keyword evidence="3" id="KW-1185">Reference proteome</keyword>
<evidence type="ECO:0000256" key="1">
    <source>
        <dbReference type="SAM" id="MobiDB-lite"/>
    </source>
</evidence>
<dbReference type="EMBL" id="CAJPEX010000540">
    <property type="protein sequence ID" value="CAG0916202.1"/>
    <property type="molecule type" value="Genomic_DNA"/>
</dbReference>
<gene>
    <name evidence="2" type="ORF">NMOB1V02_LOCUS3828</name>
</gene>
<feature type="compositionally biased region" description="Basic residues" evidence="1">
    <location>
        <begin position="12"/>
        <end position="21"/>
    </location>
</feature>
<dbReference type="AlphaFoldDB" id="A0A7R9GCU0"/>
<evidence type="ECO:0000313" key="3">
    <source>
        <dbReference type="Proteomes" id="UP000678499"/>
    </source>
</evidence>
<evidence type="ECO:0000313" key="2">
    <source>
        <dbReference type="EMBL" id="CAD7276050.1"/>
    </source>
</evidence>